<evidence type="ECO:0000256" key="1">
    <source>
        <dbReference type="ARBA" id="ARBA00005234"/>
    </source>
</evidence>
<dbReference type="SUPFAM" id="SSF54001">
    <property type="entry name" value="Cysteine proteinases"/>
    <property type="match status" value="1"/>
</dbReference>
<dbReference type="GO" id="GO:0006508">
    <property type="term" value="P:proteolysis"/>
    <property type="evidence" value="ECO:0007669"/>
    <property type="project" value="UniProtKB-KW"/>
</dbReference>
<gene>
    <name evidence="6" type="ORF">GOP47_0008842</name>
</gene>
<accession>A0A9D4ZK37</accession>
<dbReference type="InterPro" id="IPR038765">
    <property type="entry name" value="Papain-like_cys_pep_sf"/>
</dbReference>
<dbReference type="InterPro" id="IPR003653">
    <property type="entry name" value="Peptidase_C48_C"/>
</dbReference>
<evidence type="ECO:0000259" key="5">
    <source>
        <dbReference type="PROSITE" id="PS50600"/>
    </source>
</evidence>
<evidence type="ECO:0000256" key="2">
    <source>
        <dbReference type="ARBA" id="ARBA00022670"/>
    </source>
</evidence>
<dbReference type="Gene3D" id="1.10.418.20">
    <property type="match status" value="1"/>
</dbReference>
<name>A0A9D4ZK37_ADICA</name>
<comment type="caution">
    <text evidence="6">The sequence shown here is derived from an EMBL/GenBank/DDBJ whole genome shotgun (WGS) entry which is preliminary data.</text>
</comment>
<evidence type="ECO:0000256" key="4">
    <source>
        <dbReference type="SAM" id="MobiDB-lite"/>
    </source>
</evidence>
<evidence type="ECO:0000256" key="3">
    <source>
        <dbReference type="ARBA" id="ARBA00022801"/>
    </source>
</evidence>
<proteinExistence type="inferred from homology"/>
<reference evidence="6" key="1">
    <citation type="submission" date="2021-01" db="EMBL/GenBank/DDBJ databases">
        <title>Adiantum capillus-veneris genome.</title>
        <authorList>
            <person name="Fang Y."/>
            <person name="Liao Q."/>
        </authorList>
    </citation>
    <scope>NUCLEOTIDE SEQUENCE</scope>
    <source>
        <strain evidence="6">H3</strain>
        <tissue evidence="6">Leaf</tissue>
    </source>
</reference>
<keyword evidence="7" id="KW-1185">Reference proteome</keyword>
<evidence type="ECO:0000313" key="6">
    <source>
        <dbReference type="EMBL" id="KAI5076777.1"/>
    </source>
</evidence>
<organism evidence="6 7">
    <name type="scientific">Adiantum capillus-veneris</name>
    <name type="common">Maidenhair fern</name>
    <dbReference type="NCBI Taxonomy" id="13818"/>
    <lineage>
        <taxon>Eukaryota</taxon>
        <taxon>Viridiplantae</taxon>
        <taxon>Streptophyta</taxon>
        <taxon>Embryophyta</taxon>
        <taxon>Tracheophyta</taxon>
        <taxon>Polypodiopsida</taxon>
        <taxon>Polypodiidae</taxon>
        <taxon>Polypodiales</taxon>
        <taxon>Pteridineae</taxon>
        <taxon>Pteridaceae</taxon>
        <taxon>Vittarioideae</taxon>
        <taxon>Adiantum</taxon>
    </lineage>
</organism>
<dbReference type="PANTHER" id="PTHR47764">
    <property type="entry name" value="UBIQUITIN-LIKE-SPECIFIC PROTEASE 2B-RELATED"/>
    <property type="match status" value="1"/>
</dbReference>
<dbReference type="Pfam" id="PF02902">
    <property type="entry name" value="Peptidase_C48"/>
    <property type="match status" value="1"/>
</dbReference>
<dbReference type="GO" id="GO:0008234">
    <property type="term" value="F:cysteine-type peptidase activity"/>
    <property type="evidence" value="ECO:0007669"/>
    <property type="project" value="InterPro"/>
</dbReference>
<dbReference type="OrthoDB" id="442460at2759"/>
<protein>
    <recommendedName>
        <fullName evidence="5">Ubiquitin-like protease family profile domain-containing protein</fullName>
    </recommendedName>
</protein>
<feature type="domain" description="Ubiquitin-like protease family profile" evidence="5">
    <location>
        <begin position="1"/>
        <end position="48"/>
    </location>
</feature>
<sequence>MGMWTRTFSMLFPKDDRNLGVKCIRAKVPQQTNFSDCGLFMLHYVEIFLKAFESLSSKIQVSRDWFNPEEVMTKRSMIQRLIRKMQEEELQRKVSIKHVDLPCEELTNGSMPMQDASVALNVNVSPNNVIESLDKSYQKAHSPPRYAMLPDRSNHQKKAVSVLDNSFKQAPALSSSSYSKNLPAPHLQSDAGSQILSNNSVRGLSSGSTMEVVHPIQICADPGGGEPCYNLMSSEATNDVHKEHCSVCSPPNALQSRTTGLGKGHASDIKPESHFRLHHLYISSDEETGFVKVQKIVEALKMHSIVRLQNRQIAALSSKSASTGNATEGMKDQQPHIRWRLQRKSQMFLP</sequence>
<keyword evidence="3" id="KW-0378">Hydrolase</keyword>
<dbReference type="AlphaFoldDB" id="A0A9D4ZK37"/>
<evidence type="ECO:0000313" key="7">
    <source>
        <dbReference type="Proteomes" id="UP000886520"/>
    </source>
</evidence>
<dbReference type="EMBL" id="JABFUD020000008">
    <property type="protein sequence ID" value="KAI5076777.1"/>
    <property type="molecule type" value="Genomic_DNA"/>
</dbReference>
<feature type="region of interest" description="Disordered" evidence="4">
    <location>
        <begin position="173"/>
        <end position="194"/>
    </location>
</feature>
<dbReference type="PANTHER" id="PTHR47764:SF2">
    <property type="entry name" value="UBIQUITIN-LIKE PROTEASE FAMILY PROFILE DOMAIN-CONTAINING PROTEIN"/>
    <property type="match status" value="1"/>
</dbReference>
<keyword evidence="2" id="KW-0645">Protease</keyword>
<comment type="similarity">
    <text evidence="1">Belongs to the peptidase C48 family.</text>
</comment>
<dbReference type="PROSITE" id="PS50600">
    <property type="entry name" value="ULP_PROTEASE"/>
    <property type="match status" value="1"/>
</dbReference>
<dbReference type="Proteomes" id="UP000886520">
    <property type="component" value="Chromosome 8"/>
</dbReference>